<dbReference type="InterPro" id="IPR017438">
    <property type="entry name" value="ATP-NAD_kinase_N"/>
</dbReference>
<dbReference type="EMBL" id="PZJJ01000008">
    <property type="protein sequence ID" value="PTL39352.1"/>
    <property type="molecule type" value="Genomic_DNA"/>
</dbReference>
<dbReference type="PANTHER" id="PTHR30492:SF0">
    <property type="entry name" value="METHYLGLYOXAL SYNTHASE"/>
    <property type="match status" value="1"/>
</dbReference>
<name>A0A2T4U7K4_9BACI</name>
<dbReference type="SMART" id="SM00046">
    <property type="entry name" value="DAGKc"/>
    <property type="match status" value="1"/>
</dbReference>
<evidence type="ECO:0000313" key="5">
    <source>
        <dbReference type="Proteomes" id="UP000240509"/>
    </source>
</evidence>
<dbReference type="PROSITE" id="PS50146">
    <property type="entry name" value="DAGK"/>
    <property type="match status" value="1"/>
</dbReference>
<dbReference type="PANTHER" id="PTHR30492">
    <property type="entry name" value="METHYLGLYOXAL SYNTHASE"/>
    <property type="match status" value="1"/>
</dbReference>
<dbReference type="Gene3D" id="3.40.50.10330">
    <property type="entry name" value="Probable inorganic polyphosphate/atp-NAD kinase, domain 1"/>
    <property type="match status" value="1"/>
</dbReference>
<dbReference type="GO" id="GO:0005829">
    <property type="term" value="C:cytosol"/>
    <property type="evidence" value="ECO:0007669"/>
    <property type="project" value="TreeGrafter"/>
</dbReference>
<keyword evidence="4" id="KW-0808">Transferase</keyword>
<keyword evidence="5" id="KW-1185">Reference proteome</keyword>
<dbReference type="GO" id="GO:0008654">
    <property type="term" value="P:phospholipid biosynthetic process"/>
    <property type="evidence" value="ECO:0007669"/>
    <property type="project" value="InterPro"/>
</dbReference>
<proteinExistence type="predicted"/>
<evidence type="ECO:0000259" key="3">
    <source>
        <dbReference type="PROSITE" id="PS50146"/>
    </source>
</evidence>
<evidence type="ECO:0000313" key="4">
    <source>
        <dbReference type="EMBL" id="PTL39352.1"/>
    </source>
</evidence>
<dbReference type="GO" id="GO:0005524">
    <property type="term" value="F:ATP binding"/>
    <property type="evidence" value="ECO:0007669"/>
    <property type="project" value="UniProtKB-KW"/>
</dbReference>
<dbReference type="Pfam" id="PF00781">
    <property type="entry name" value="DAGK_cat"/>
    <property type="match status" value="1"/>
</dbReference>
<dbReference type="SUPFAM" id="SSF111331">
    <property type="entry name" value="NAD kinase/diacylglycerol kinase-like"/>
    <property type="match status" value="1"/>
</dbReference>
<evidence type="ECO:0000256" key="2">
    <source>
        <dbReference type="ARBA" id="ARBA00022840"/>
    </source>
</evidence>
<dbReference type="InterPro" id="IPR005218">
    <property type="entry name" value="Diacylglycerol/lipid_kinase"/>
</dbReference>
<dbReference type="Gene3D" id="2.60.200.40">
    <property type="match status" value="1"/>
</dbReference>
<dbReference type="AlphaFoldDB" id="A0A2T4U7K4"/>
<dbReference type="InterPro" id="IPR045540">
    <property type="entry name" value="YegS/DAGK_C"/>
</dbReference>
<protein>
    <submittedName>
        <fullName evidence="4">Lipid kinase</fullName>
    </submittedName>
</protein>
<keyword evidence="1" id="KW-0547">Nucleotide-binding</keyword>
<gene>
    <name evidence="4" type="ORF">C6Y45_06995</name>
</gene>
<sequence length="305" mass="33569">MRGAERMIKRGLFVYNQSAGKSQNGKPLAEILDILKQGTETLLVHEGKDPEEVKEFLEDEENLFDFVWIFGGDGSVHLCVDSLRRRKKVPGVGILPGGTCNDFARSLGLPMDPVQAAKVTMEQNLVWIDLGCYNGRAFTNFAGVGIIADTSENIDEGAKEKIGRVSYFMSAWQTMRDAETFSYTLTADGEKISGDAVMILVCNGRFIGTVGLPFPTINMGDEVLDIVILEDAGAMLFREWLHRSGKKEPVWDTEGVKHFQAGSIRLETSPVKKLDTDGEIEAETPVDIGVLPKALAFACGQDERF</sequence>
<reference evidence="4 5" key="1">
    <citation type="submission" date="2018-03" db="EMBL/GenBank/DDBJ databases">
        <title>Alkalicoccus saliphilus sp. nov., isolated from a mineral pool.</title>
        <authorList>
            <person name="Zhao B."/>
        </authorList>
    </citation>
    <scope>NUCLEOTIDE SEQUENCE [LARGE SCALE GENOMIC DNA]</scope>
    <source>
        <strain evidence="4 5">6AG</strain>
    </source>
</reference>
<dbReference type="NCBIfam" id="TIGR00147">
    <property type="entry name" value="YegS/Rv2252/BmrU family lipid kinase"/>
    <property type="match status" value="1"/>
</dbReference>
<dbReference type="InterPro" id="IPR016064">
    <property type="entry name" value="NAD/diacylglycerol_kinase_sf"/>
</dbReference>
<keyword evidence="2" id="KW-0067">ATP-binding</keyword>
<accession>A0A2T4U7K4</accession>
<dbReference type="InterPro" id="IPR004363">
    <property type="entry name" value="Methylgl_synth"/>
</dbReference>
<evidence type="ECO:0000256" key="1">
    <source>
        <dbReference type="ARBA" id="ARBA00022741"/>
    </source>
</evidence>
<dbReference type="InterPro" id="IPR001206">
    <property type="entry name" value="Diacylglycerol_kinase_cat_dom"/>
</dbReference>
<dbReference type="GO" id="GO:0008929">
    <property type="term" value="F:methylglyoxal synthase activity"/>
    <property type="evidence" value="ECO:0007669"/>
    <property type="project" value="InterPro"/>
</dbReference>
<dbReference type="GO" id="GO:0019242">
    <property type="term" value="P:methylglyoxal biosynthetic process"/>
    <property type="evidence" value="ECO:0007669"/>
    <property type="project" value="InterPro"/>
</dbReference>
<dbReference type="Pfam" id="PF19279">
    <property type="entry name" value="YegS_C"/>
    <property type="match status" value="1"/>
</dbReference>
<dbReference type="Proteomes" id="UP000240509">
    <property type="component" value="Unassembled WGS sequence"/>
</dbReference>
<keyword evidence="4" id="KW-0418">Kinase</keyword>
<comment type="caution">
    <text evidence="4">The sequence shown here is derived from an EMBL/GenBank/DDBJ whole genome shotgun (WGS) entry which is preliminary data.</text>
</comment>
<organism evidence="4 5">
    <name type="scientific">Alkalicoccus saliphilus</name>
    <dbReference type="NCBI Taxonomy" id="200989"/>
    <lineage>
        <taxon>Bacteria</taxon>
        <taxon>Bacillati</taxon>
        <taxon>Bacillota</taxon>
        <taxon>Bacilli</taxon>
        <taxon>Bacillales</taxon>
        <taxon>Bacillaceae</taxon>
        <taxon>Alkalicoccus</taxon>
    </lineage>
</organism>
<dbReference type="GO" id="GO:0016301">
    <property type="term" value="F:kinase activity"/>
    <property type="evidence" value="ECO:0007669"/>
    <property type="project" value="UniProtKB-KW"/>
</dbReference>
<feature type="domain" description="DAGKc" evidence="3">
    <location>
        <begin position="6"/>
        <end position="137"/>
    </location>
</feature>